<dbReference type="InterPro" id="IPR058625">
    <property type="entry name" value="MdtA-like_BSH"/>
</dbReference>
<gene>
    <name evidence="8" type="ORF">SAMN02982985_02565</name>
</gene>
<dbReference type="Pfam" id="PF25917">
    <property type="entry name" value="BSH_RND"/>
    <property type="match status" value="1"/>
</dbReference>
<evidence type="ECO:0000259" key="6">
    <source>
        <dbReference type="Pfam" id="PF25944"/>
    </source>
</evidence>
<evidence type="ECO:0000259" key="7">
    <source>
        <dbReference type="Pfam" id="PF25967"/>
    </source>
</evidence>
<feature type="domain" description="Multidrug resistance protein MdtA-like alpha-helical hairpin" evidence="4">
    <location>
        <begin position="109"/>
        <end position="178"/>
    </location>
</feature>
<evidence type="ECO:0000256" key="3">
    <source>
        <dbReference type="SAM" id="SignalP"/>
    </source>
</evidence>
<dbReference type="InterPro" id="IPR006143">
    <property type="entry name" value="RND_pump_MFP"/>
</dbReference>
<dbReference type="PANTHER" id="PTHR30158:SF3">
    <property type="entry name" value="MULTIDRUG EFFLUX PUMP SUBUNIT ACRA-RELATED"/>
    <property type="match status" value="1"/>
</dbReference>
<accession>A0A1I4MR79</accession>
<dbReference type="Gene3D" id="1.10.287.470">
    <property type="entry name" value="Helix hairpin bin"/>
    <property type="match status" value="1"/>
</dbReference>
<dbReference type="GO" id="GO:0022857">
    <property type="term" value="F:transmembrane transporter activity"/>
    <property type="evidence" value="ECO:0007669"/>
    <property type="project" value="InterPro"/>
</dbReference>
<organism evidence="8 9">
    <name type="scientific">Rugamonas rubra</name>
    <dbReference type="NCBI Taxonomy" id="758825"/>
    <lineage>
        <taxon>Bacteria</taxon>
        <taxon>Pseudomonadati</taxon>
        <taxon>Pseudomonadota</taxon>
        <taxon>Betaproteobacteria</taxon>
        <taxon>Burkholderiales</taxon>
        <taxon>Oxalobacteraceae</taxon>
        <taxon>Telluria group</taxon>
        <taxon>Rugamonas</taxon>
    </lineage>
</organism>
<dbReference type="AlphaFoldDB" id="A0A1I4MR79"/>
<dbReference type="Gene3D" id="2.40.30.170">
    <property type="match status" value="1"/>
</dbReference>
<sequence length="405" mass="41442">MEPIIPTSSRRAAGTIVLLCSAAALVAGCSKSTAEAPHAQVAEVGVFTVAPQALSLTTELPGRTAAFQVAEVRPQVGGLIQKRLFVEGADVKAGSALYQIDPASYQAAVNSAKAALSKARANLLTSGPKVARYKELVAIDGVSRQEYEDAIAAHEQAKADVESAAAALDTAAINLRYTNVNAPIGGRIGRSAVTPGALVTASQANALTTVQQLDPIYVDLTQSSNELLRLKKALESGQLKQAGGQARVTLLLADGSKYAESGKLQFSDVSVDPGTGNVTLRALFPNPKHDLLPGMFVRAVLDSGVDEQAIAVPQQGVSRNAKGEATALVLGKDGKVEQRILVTGGTQGDKWLVQSGLVAGDRVIVEGLQKVRPGAQASVAKPAATAAVAAGGAAGKAPANANSAH</sequence>
<feature type="chain" id="PRO_5011693529" evidence="3">
    <location>
        <begin position="27"/>
        <end position="405"/>
    </location>
</feature>
<dbReference type="InterPro" id="IPR058624">
    <property type="entry name" value="MdtA-like_HH"/>
</dbReference>
<dbReference type="RefSeq" id="WP_093387971.1">
    <property type="nucleotide sequence ID" value="NZ_FOTW01000011.1"/>
</dbReference>
<keyword evidence="3" id="KW-0732">Signal</keyword>
<dbReference type="InterPro" id="IPR058626">
    <property type="entry name" value="MdtA-like_b-barrel"/>
</dbReference>
<comment type="similarity">
    <text evidence="2">Belongs to the membrane fusion protein (MFP) (TC 8.A.1) family.</text>
</comment>
<dbReference type="GO" id="GO:0005886">
    <property type="term" value="C:plasma membrane"/>
    <property type="evidence" value="ECO:0007669"/>
    <property type="project" value="UniProtKB-SubCell"/>
</dbReference>
<evidence type="ECO:0000313" key="8">
    <source>
        <dbReference type="EMBL" id="SFM05556.1"/>
    </source>
</evidence>
<dbReference type="FunFam" id="2.40.420.20:FF:000001">
    <property type="entry name" value="Efflux RND transporter periplasmic adaptor subunit"/>
    <property type="match status" value="1"/>
</dbReference>
<dbReference type="PANTHER" id="PTHR30158">
    <property type="entry name" value="ACRA/E-RELATED COMPONENT OF DRUG EFFLUX TRANSPORTER"/>
    <property type="match status" value="1"/>
</dbReference>
<evidence type="ECO:0000256" key="2">
    <source>
        <dbReference type="ARBA" id="ARBA00009477"/>
    </source>
</evidence>
<dbReference type="SUPFAM" id="SSF111369">
    <property type="entry name" value="HlyD-like secretion proteins"/>
    <property type="match status" value="1"/>
</dbReference>
<dbReference type="GO" id="GO:0046677">
    <property type="term" value="P:response to antibiotic"/>
    <property type="evidence" value="ECO:0007669"/>
    <property type="project" value="TreeGrafter"/>
</dbReference>
<dbReference type="Pfam" id="PF25876">
    <property type="entry name" value="HH_MFP_RND"/>
    <property type="match status" value="1"/>
</dbReference>
<dbReference type="Proteomes" id="UP000199470">
    <property type="component" value="Unassembled WGS sequence"/>
</dbReference>
<dbReference type="NCBIfam" id="TIGR01730">
    <property type="entry name" value="RND_mfp"/>
    <property type="match status" value="1"/>
</dbReference>
<dbReference type="EMBL" id="FOTW01000011">
    <property type="protein sequence ID" value="SFM05556.1"/>
    <property type="molecule type" value="Genomic_DNA"/>
</dbReference>
<evidence type="ECO:0000313" key="9">
    <source>
        <dbReference type="Proteomes" id="UP000199470"/>
    </source>
</evidence>
<dbReference type="STRING" id="758825.SAMN02982985_02565"/>
<keyword evidence="9" id="KW-1185">Reference proteome</keyword>
<feature type="signal peptide" evidence="3">
    <location>
        <begin position="1"/>
        <end position="26"/>
    </location>
</feature>
<evidence type="ECO:0000259" key="5">
    <source>
        <dbReference type="Pfam" id="PF25917"/>
    </source>
</evidence>
<dbReference type="InterPro" id="IPR058627">
    <property type="entry name" value="MdtA-like_C"/>
</dbReference>
<feature type="domain" description="Multidrug resistance protein MdtA-like barrel-sandwich hybrid" evidence="5">
    <location>
        <begin position="69"/>
        <end position="211"/>
    </location>
</feature>
<dbReference type="Gene3D" id="2.40.420.20">
    <property type="match status" value="1"/>
</dbReference>
<proteinExistence type="inferred from homology"/>
<feature type="domain" description="Multidrug resistance protein MdtA-like C-terminal permuted SH3" evidence="7">
    <location>
        <begin position="308"/>
        <end position="370"/>
    </location>
</feature>
<feature type="domain" description="Multidrug resistance protein MdtA-like beta-barrel" evidence="6">
    <location>
        <begin position="215"/>
        <end position="304"/>
    </location>
</feature>
<comment type="subcellular location">
    <subcellularLocation>
        <location evidence="1">Cell envelope</location>
    </subcellularLocation>
</comment>
<name>A0A1I4MR79_9BURK</name>
<dbReference type="Pfam" id="PF25967">
    <property type="entry name" value="RND-MFP_C"/>
    <property type="match status" value="1"/>
</dbReference>
<dbReference type="OrthoDB" id="9783047at2"/>
<evidence type="ECO:0000259" key="4">
    <source>
        <dbReference type="Pfam" id="PF25876"/>
    </source>
</evidence>
<protein>
    <submittedName>
        <fullName evidence="8">Membrane fusion protein, multidrug efflux system</fullName>
    </submittedName>
</protein>
<evidence type="ECO:0000256" key="1">
    <source>
        <dbReference type="ARBA" id="ARBA00004196"/>
    </source>
</evidence>
<reference evidence="8 9" key="1">
    <citation type="submission" date="2016-10" db="EMBL/GenBank/DDBJ databases">
        <authorList>
            <person name="de Groot N.N."/>
        </authorList>
    </citation>
    <scope>NUCLEOTIDE SEQUENCE [LARGE SCALE GENOMIC DNA]</scope>
    <source>
        <strain evidence="8 9">ATCC 43154</strain>
    </source>
</reference>
<dbReference type="Gene3D" id="2.40.50.100">
    <property type="match status" value="1"/>
</dbReference>
<dbReference type="Pfam" id="PF25944">
    <property type="entry name" value="Beta-barrel_RND"/>
    <property type="match status" value="1"/>
</dbReference>